<dbReference type="OrthoDB" id="1470350at2759"/>
<evidence type="ECO:0000256" key="5">
    <source>
        <dbReference type="ARBA" id="ARBA00023002"/>
    </source>
</evidence>
<evidence type="ECO:0000256" key="7">
    <source>
        <dbReference type="PIRSR" id="PIRSR602401-1"/>
    </source>
</evidence>
<comment type="cofactor">
    <cofactor evidence="1 7">
        <name>heme</name>
        <dbReference type="ChEBI" id="CHEBI:30413"/>
    </cofactor>
</comment>
<dbReference type="STRING" id="1141098.A0A1Y2DQI9"/>
<keyword evidence="6 7" id="KW-0408">Iron</keyword>
<comment type="caution">
    <text evidence="10">The sequence shown here is derived from an EMBL/GenBank/DDBJ whole genome shotgun (WGS) entry which is preliminary data.</text>
</comment>
<keyword evidence="5 8" id="KW-0560">Oxidoreductase</keyword>
<dbReference type="GeneID" id="63773521"/>
<comment type="similarity">
    <text evidence="2 8">Belongs to the cytochrome P450 family.</text>
</comment>
<evidence type="ECO:0000256" key="2">
    <source>
        <dbReference type="ARBA" id="ARBA00010617"/>
    </source>
</evidence>
<dbReference type="EMBL" id="MCFJ01000010">
    <property type="protein sequence ID" value="ORY61477.1"/>
    <property type="molecule type" value="Genomic_DNA"/>
</dbReference>
<dbReference type="Proteomes" id="UP000193689">
    <property type="component" value="Unassembled WGS sequence"/>
</dbReference>
<evidence type="ECO:0000256" key="1">
    <source>
        <dbReference type="ARBA" id="ARBA00001971"/>
    </source>
</evidence>
<dbReference type="SUPFAM" id="SSF48264">
    <property type="entry name" value="Cytochrome P450"/>
    <property type="match status" value="1"/>
</dbReference>
<dbReference type="GO" id="GO:0016705">
    <property type="term" value="F:oxidoreductase activity, acting on paired donors, with incorporation or reduction of molecular oxygen"/>
    <property type="evidence" value="ECO:0007669"/>
    <property type="project" value="InterPro"/>
</dbReference>
<dbReference type="InterPro" id="IPR002401">
    <property type="entry name" value="Cyt_P450_E_grp-I"/>
</dbReference>
<accession>A0A1Y2DQI9</accession>
<organism evidence="10 11">
    <name type="scientific">Pseudomassariella vexata</name>
    <dbReference type="NCBI Taxonomy" id="1141098"/>
    <lineage>
        <taxon>Eukaryota</taxon>
        <taxon>Fungi</taxon>
        <taxon>Dikarya</taxon>
        <taxon>Ascomycota</taxon>
        <taxon>Pezizomycotina</taxon>
        <taxon>Sordariomycetes</taxon>
        <taxon>Xylariomycetidae</taxon>
        <taxon>Amphisphaeriales</taxon>
        <taxon>Pseudomassariaceae</taxon>
        <taxon>Pseudomassariella</taxon>
    </lineage>
</organism>
<dbReference type="PANTHER" id="PTHR24305">
    <property type="entry name" value="CYTOCHROME P450"/>
    <property type="match status" value="1"/>
</dbReference>
<dbReference type="InterPro" id="IPR050121">
    <property type="entry name" value="Cytochrome_P450_monoxygenase"/>
</dbReference>
<reference evidence="10 11" key="1">
    <citation type="submission" date="2016-07" db="EMBL/GenBank/DDBJ databases">
        <title>Pervasive Adenine N6-methylation of Active Genes in Fungi.</title>
        <authorList>
            <consortium name="DOE Joint Genome Institute"/>
            <person name="Mondo S.J."/>
            <person name="Dannebaum R.O."/>
            <person name="Kuo R.C."/>
            <person name="Labutti K."/>
            <person name="Haridas S."/>
            <person name="Kuo A."/>
            <person name="Salamov A."/>
            <person name="Ahrendt S.R."/>
            <person name="Lipzen A."/>
            <person name="Sullivan W."/>
            <person name="Andreopoulos W.B."/>
            <person name="Clum A."/>
            <person name="Lindquist E."/>
            <person name="Daum C."/>
            <person name="Ramamoorthy G.K."/>
            <person name="Gryganskyi A."/>
            <person name="Culley D."/>
            <person name="Magnuson J.K."/>
            <person name="James T.Y."/>
            <person name="O'Malley M.A."/>
            <person name="Stajich J.E."/>
            <person name="Spatafora J.W."/>
            <person name="Visel A."/>
            <person name="Grigoriev I.V."/>
        </authorList>
    </citation>
    <scope>NUCLEOTIDE SEQUENCE [LARGE SCALE GENOMIC DNA]</scope>
    <source>
        <strain evidence="10 11">CBS 129021</strain>
    </source>
</reference>
<dbReference type="InParanoid" id="A0A1Y2DQI9"/>
<gene>
    <name evidence="10" type="ORF">BCR38DRAFT_373330</name>
</gene>
<dbReference type="Gene3D" id="1.10.630.10">
    <property type="entry name" value="Cytochrome P450"/>
    <property type="match status" value="1"/>
</dbReference>
<dbReference type="RefSeq" id="XP_040713554.1">
    <property type="nucleotide sequence ID" value="XM_040857309.1"/>
</dbReference>
<dbReference type="GO" id="GO:0020037">
    <property type="term" value="F:heme binding"/>
    <property type="evidence" value="ECO:0007669"/>
    <property type="project" value="InterPro"/>
</dbReference>
<proteinExistence type="inferred from homology"/>
<dbReference type="PRINTS" id="PR00385">
    <property type="entry name" value="P450"/>
</dbReference>
<keyword evidence="9" id="KW-1133">Transmembrane helix</keyword>
<dbReference type="GO" id="GO:0005506">
    <property type="term" value="F:iron ion binding"/>
    <property type="evidence" value="ECO:0007669"/>
    <property type="project" value="InterPro"/>
</dbReference>
<keyword evidence="9" id="KW-0812">Transmembrane</keyword>
<keyword evidence="9" id="KW-0472">Membrane</keyword>
<sequence length="487" mass="54959">MEFLKTLGQVQLVGIALLVGVVGYVYNVLRSPLNKVPGPWYASWTNIVTKYHFLTGCNPTYIHSLHSKYGPVVRIGPNDVDVADPVAAQTIHRIKDEFLKSEFYTQFLPGVTNIFNCVNRDHHRRYRRLLSSPLSETGLKPMLPQIDSRVRFGIQRMGEEMKSRGAVDICKWWMFMTTDIIGELTFGESFKMLELGRKNQYIKDLEGSAFIGGLRATFPLLSKLSFYVPIPFFWKAGPITGRLAMYSRDSIQRQRTLLEENPDMAPTLFSKMFKAKSEDSLSGVELEDNAQAYIVGGSDTTAMSLTYLVWAVCRDPQIKEKLVNELQTRLSDDFSYDDVKELPYLNQVIEETTRIYAAAPSGLPRTVPSGGASLAGYWIPGGATVLTQAYSLHRSEAFPDPERFDPSRWENPTKAMKDSMMPFGGGSRICLGVHLARIELRLATARFFRAFPNAIVSELEGMSDRDMDQDLFFLITPRGHRCLIQAN</sequence>
<dbReference type="CDD" id="cd11059">
    <property type="entry name" value="CYP_fungal"/>
    <property type="match status" value="1"/>
</dbReference>
<feature type="transmembrane region" description="Helical" evidence="9">
    <location>
        <begin position="12"/>
        <end position="29"/>
    </location>
</feature>
<keyword evidence="11" id="KW-1185">Reference proteome</keyword>
<evidence type="ECO:0000256" key="3">
    <source>
        <dbReference type="ARBA" id="ARBA00022617"/>
    </source>
</evidence>
<dbReference type="AlphaFoldDB" id="A0A1Y2DQI9"/>
<evidence type="ECO:0000256" key="9">
    <source>
        <dbReference type="SAM" id="Phobius"/>
    </source>
</evidence>
<feature type="binding site" description="axial binding residue" evidence="7">
    <location>
        <position position="430"/>
    </location>
    <ligand>
        <name>heme</name>
        <dbReference type="ChEBI" id="CHEBI:30413"/>
    </ligand>
    <ligandPart>
        <name>Fe</name>
        <dbReference type="ChEBI" id="CHEBI:18248"/>
    </ligandPart>
</feature>
<evidence type="ECO:0000256" key="4">
    <source>
        <dbReference type="ARBA" id="ARBA00022723"/>
    </source>
</evidence>
<dbReference type="PRINTS" id="PR00463">
    <property type="entry name" value="EP450I"/>
</dbReference>
<protein>
    <submittedName>
        <fullName evidence="10">Cytochrome P450</fullName>
    </submittedName>
</protein>
<keyword evidence="3 7" id="KW-0349">Heme</keyword>
<dbReference type="InterPro" id="IPR036396">
    <property type="entry name" value="Cyt_P450_sf"/>
</dbReference>
<dbReference type="Pfam" id="PF00067">
    <property type="entry name" value="p450"/>
    <property type="match status" value="1"/>
</dbReference>
<keyword evidence="4 7" id="KW-0479">Metal-binding</keyword>
<evidence type="ECO:0000313" key="10">
    <source>
        <dbReference type="EMBL" id="ORY61477.1"/>
    </source>
</evidence>
<evidence type="ECO:0000256" key="6">
    <source>
        <dbReference type="ARBA" id="ARBA00023004"/>
    </source>
</evidence>
<evidence type="ECO:0000313" key="11">
    <source>
        <dbReference type="Proteomes" id="UP000193689"/>
    </source>
</evidence>
<dbReference type="InterPro" id="IPR017972">
    <property type="entry name" value="Cyt_P450_CS"/>
</dbReference>
<name>A0A1Y2DQI9_9PEZI</name>
<keyword evidence="8" id="KW-0503">Monooxygenase</keyword>
<dbReference type="PROSITE" id="PS00086">
    <property type="entry name" value="CYTOCHROME_P450"/>
    <property type="match status" value="1"/>
</dbReference>
<dbReference type="InterPro" id="IPR001128">
    <property type="entry name" value="Cyt_P450"/>
</dbReference>
<dbReference type="PANTHER" id="PTHR24305:SF96">
    <property type="entry name" value="CYTOCHROME P450 MONOOXYGENASE STCB-RELATED"/>
    <property type="match status" value="1"/>
</dbReference>
<dbReference type="GO" id="GO:0004497">
    <property type="term" value="F:monooxygenase activity"/>
    <property type="evidence" value="ECO:0007669"/>
    <property type="project" value="UniProtKB-KW"/>
</dbReference>
<evidence type="ECO:0000256" key="8">
    <source>
        <dbReference type="RuleBase" id="RU000461"/>
    </source>
</evidence>